<comment type="caution">
    <text evidence="2">The sequence shown here is derived from an EMBL/GenBank/DDBJ whole genome shotgun (WGS) entry which is preliminary data.</text>
</comment>
<feature type="signal peptide" evidence="1">
    <location>
        <begin position="1"/>
        <end position="28"/>
    </location>
</feature>
<evidence type="ECO:0000313" key="3">
    <source>
        <dbReference type="Proteomes" id="UP000824208"/>
    </source>
</evidence>
<name>A0A9D2S6X1_9FIRM</name>
<accession>A0A9D2S6X1</accession>
<dbReference type="PROSITE" id="PS00018">
    <property type="entry name" value="EF_HAND_1"/>
    <property type="match status" value="1"/>
</dbReference>
<reference evidence="2" key="1">
    <citation type="journal article" date="2021" name="PeerJ">
        <title>Extensive microbial diversity within the chicken gut microbiome revealed by metagenomics and culture.</title>
        <authorList>
            <person name="Gilroy R."/>
            <person name="Ravi A."/>
            <person name="Getino M."/>
            <person name="Pursley I."/>
            <person name="Horton D.L."/>
            <person name="Alikhan N.F."/>
            <person name="Baker D."/>
            <person name="Gharbi K."/>
            <person name="Hall N."/>
            <person name="Watson M."/>
            <person name="Adriaenssens E.M."/>
            <person name="Foster-Nyarko E."/>
            <person name="Jarju S."/>
            <person name="Secka A."/>
            <person name="Antonio M."/>
            <person name="Oren A."/>
            <person name="Chaudhuri R.R."/>
            <person name="La Ragione R."/>
            <person name="Hildebrand F."/>
            <person name="Pallen M.J."/>
        </authorList>
    </citation>
    <scope>NUCLEOTIDE SEQUENCE</scope>
    <source>
        <strain evidence="2">CHK189-11263</strain>
    </source>
</reference>
<dbReference type="Gene3D" id="1.10.1330.10">
    <property type="entry name" value="Dockerin domain"/>
    <property type="match status" value="1"/>
</dbReference>
<evidence type="ECO:0000313" key="2">
    <source>
        <dbReference type="EMBL" id="HJB57720.1"/>
    </source>
</evidence>
<organism evidence="2 3">
    <name type="scientific">Candidatus Flavonifractor intestinipullorum</name>
    <dbReference type="NCBI Taxonomy" id="2838587"/>
    <lineage>
        <taxon>Bacteria</taxon>
        <taxon>Bacillati</taxon>
        <taxon>Bacillota</taxon>
        <taxon>Clostridia</taxon>
        <taxon>Eubacteriales</taxon>
        <taxon>Oscillospiraceae</taxon>
        <taxon>Flavonifractor</taxon>
    </lineage>
</organism>
<dbReference type="InterPro" id="IPR036439">
    <property type="entry name" value="Dockerin_dom_sf"/>
</dbReference>
<evidence type="ECO:0000256" key="1">
    <source>
        <dbReference type="SAM" id="SignalP"/>
    </source>
</evidence>
<dbReference type="GO" id="GO:0000272">
    <property type="term" value="P:polysaccharide catabolic process"/>
    <property type="evidence" value="ECO:0007669"/>
    <property type="project" value="InterPro"/>
</dbReference>
<dbReference type="SUPFAM" id="SSF63446">
    <property type="entry name" value="Type I dockerin domain"/>
    <property type="match status" value="1"/>
</dbReference>
<dbReference type="CDD" id="cd14256">
    <property type="entry name" value="Dockerin_I"/>
    <property type="match status" value="1"/>
</dbReference>
<dbReference type="Proteomes" id="UP000824208">
    <property type="component" value="Unassembled WGS sequence"/>
</dbReference>
<dbReference type="CDD" id="cd04084">
    <property type="entry name" value="CBM6_xylanase-like"/>
    <property type="match status" value="1"/>
</dbReference>
<feature type="chain" id="PRO_5038601814" description="Dockerin domain-containing protein" evidence="1">
    <location>
        <begin position="29"/>
        <end position="851"/>
    </location>
</feature>
<dbReference type="InterPro" id="IPR018247">
    <property type="entry name" value="EF_Hand_1_Ca_BS"/>
</dbReference>
<keyword evidence="1" id="KW-0732">Signal</keyword>
<reference evidence="2" key="2">
    <citation type="submission" date="2021-04" db="EMBL/GenBank/DDBJ databases">
        <authorList>
            <person name="Gilroy R."/>
        </authorList>
    </citation>
    <scope>NUCLEOTIDE SEQUENCE</scope>
    <source>
        <strain evidence="2">CHK189-11263</strain>
    </source>
</reference>
<dbReference type="EMBL" id="DWYC01000086">
    <property type="protein sequence ID" value="HJB57720.1"/>
    <property type="molecule type" value="Genomic_DNA"/>
</dbReference>
<proteinExistence type="predicted"/>
<feature type="non-terminal residue" evidence="2">
    <location>
        <position position="851"/>
    </location>
</feature>
<gene>
    <name evidence="2" type="ORF">H9714_09235</name>
</gene>
<evidence type="ECO:0008006" key="4">
    <source>
        <dbReference type="Google" id="ProtNLM"/>
    </source>
</evidence>
<dbReference type="AlphaFoldDB" id="A0A9D2S6X1"/>
<dbReference type="Gene3D" id="2.60.120.260">
    <property type="entry name" value="Galactose-binding domain-like"/>
    <property type="match status" value="1"/>
</dbReference>
<sequence>MAKQLKKSISLLVAGMMLLSLLPTAAFAAEGEPGEAFAYRACEHTTSYVLQDDSYEATDTAGGYRHYACSECGAEYSYETDPMVYEVNPKTGEPLDYSDAVNPYLPNWEFMPDNELHVFWSREDDEWRVYAVGSHDTGLSGWCGNDITCWSAPVYDLSDWRFEAILRDTGRFFACDFNYDLQTDQAVLYAFPFFGNSEMQGTHLWVNGRSVPNAYYDIPFVAGDGVVGLDGVNLFDPSLYIAEDGTILATYDDSTGGTKHAQLAKVNADDRTQVEWTVDVQMADGEPNSDGFNPKHYEGSTIDRVDVDGHSYWVIQYSYKSNWTEDDYEKDVDGEQRWWPLVYIYSDPDMEIDELKDFTGWHYGGVIGDNGGFYRLDLETGEVVDHADPVFRWGNNHGGLAYINGDWYVSNHRHTSTGAGRQGYIRQVDISVDENGKLVIETPEYTSSIYDSIDGYQAWPAYIACHLWPSIFSEVGAQEMYIETPMRNAVDSETYWNTVYNDPAYGEHMSPIVGITDGGEVGFKYLDFGDEAANVDLSILVNKEEGYVDGSVDVYLDAASEEAGGTKIGTIDLSNAAVEAAEVAATNADGVEWKQLTASMDEAVSGVRGVFFVFRSESEGTICKFDQFDFDPSGEQPVDPGEKNLSVDVSAAATAGQDQRVPYTFSFSGEKENLGNVTVVFNIKGDPAGLFTGGAFETGEGFSKYVLDEEEQADGSRRVKVVLAYGMDELTALEEAALTGELTDLFTYVIRSSAGQEGNIEVTVEQAIFTYAGDNDLYYADVTGATASTSVSAKDPYDIDGDGDFDQADITAAQGYYRAAEGDANWDEARKADVNADGVVDLTDLVELATA</sequence>
<protein>
    <recommendedName>
        <fullName evidence="4">Dockerin domain-containing protein</fullName>
    </recommendedName>
</protein>